<accession>A0A5E6M7E7</accession>
<keyword evidence="3" id="KW-1185">Reference proteome</keyword>
<feature type="domain" description="Pyrroloquinoline quinone-dependent pyranose dehydrogenase beta-propeller" evidence="1">
    <location>
        <begin position="91"/>
        <end position="277"/>
    </location>
</feature>
<dbReference type="Gene3D" id="2.120.10.30">
    <property type="entry name" value="TolB, C-terminal domain"/>
    <property type="match status" value="1"/>
</dbReference>
<dbReference type="AlphaFoldDB" id="A0A5E6M7E7"/>
<evidence type="ECO:0000313" key="2">
    <source>
        <dbReference type="EMBL" id="VVM05236.1"/>
    </source>
</evidence>
<dbReference type="RefSeq" id="WP_142659386.1">
    <property type="nucleotide sequence ID" value="NZ_CABFVA020000016.1"/>
</dbReference>
<gene>
    <name evidence="2" type="ORF">MAMT_00534</name>
</gene>
<dbReference type="Proteomes" id="UP000334923">
    <property type="component" value="Unassembled WGS sequence"/>
</dbReference>
<dbReference type="PANTHER" id="PTHR33546:SF1">
    <property type="entry name" value="LARGE, MULTIFUNCTIONAL SECRETED PROTEIN"/>
    <property type="match status" value="1"/>
</dbReference>
<evidence type="ECO:0000313" key="3">
    <source>
        <dbReference type="Proteomes" id="UP000334923"/>
    </source>
</evidence>
<name>A0A5E6M7E7_9BACT</name>
<dbReference type="PANTHER" id="PTHR33546">
    <property type="entry name" value="LARGE, MULTIFUNCTIONAL SECRETED PROTEIN-RELATED"/>
    <property type="match status" value="1"/>
</dbReference>
<reference evidence="2 3" key="1">
    <citation type="submission" date="2019-09" db="EMBL/GenBank/DDBJ databases">
        <authorList>
            <person name="Cremers G."/>
        </authorList>
    </citation>
    <scope>NUCLEOTIDE SEQUENCE [LARGE SCALE GENOMIC DNA]</scope>
    <source>
        <strain evidence="2">4A</strain>
    </source>
</reference>
<proteinExistence type="predicted"/>
<dbReference type="SUPFAM" id="SSF50952">
    <property type="entry name" value="Soluble quinoprotein glucose dehydrogenase"/>
    <property type="match status" value="1"/>
</dbReference>
<sequence length="444" mass="49477">MRLGRPLPSRRIDLVMKRRFHSWSTASRFILAAWLATGAFLRTWAGQIFSEPFTPTPIAIHLTDLPKPFATPSVSYEPPVVPPPGRPSLRLPAGFQISVFARDLEEPRWLALTPEGGILVVESSAGRIRLFEGLREDGSAERGSVFATPENGLHLPFGMVFSEGRFFVANTDSILSFSYQRGQRRLGGKGERIASLPGGGHWTRTLALSPDARWLYVTIGSRSNADEEPAPRASIVRIPLSKGKAESFASGLRNPVGLAFEPKTGVLYTVVNERDRLGDDLVPDYFTHVRQGAFYGWPYAYLSPHFFDPRLLIHHHVQKPNLVDTTRTPDVLFQSHSAPLGLAFPSGKPLFPERYLHGAFVAFHGSWNRSEPTGYKIVFVPFGDDQRPQGFYEDFLTGFLSEREHPTTWGRPVGLLFLPDGSLLFADDANGILYRVTYEEDSDG</sequence>
<protein>
    <recommendedName>
        <fullName evidence="1">Pyrroloquinoline quinone-dependent pyranose dehydrogenase beta-propeller domain-containing protein</fullName>
    </recommendedName>
</protein>
<dbReference type="InterPro" id="IPR011041">
    <property type="entry name" value="Quinoprot_gluc/sorb_DH_b-prop"/>
</dbReference>
<dbReference type="Pfam" id="PF22807">
    <property type="entry name" value="TrAA12"/>
    <property type="match status" value="2"/>
</dbReference>
<dbReference type="EMBL" id="CABFVA020000016">
    <property type="protein sequence ID" value="VVM05236.1"/>
    <property type="molecule type" value="Genomic_DNA"/>
</dbReference>
<dbReference type="InterPro" id="IPR054539">
    <property type="entry name" value="Beta-prop_PDH"/>
</dbReference>
<evidence type="ECO:0000259" key="1">
    <source>
        <dbReference type="Pfam" id="PF22807"/>
    </source>
</evidence>
<dbReference type="InterPro" id="IPR011042">
    <property type="entry name" value="6-blade_b-propeller_TolB-like"/>
</dbReference>
<dbReference type="OrthoDB" id="9770043at2"/>
<organism evidence="2 3">
    <name type="scientific">Methylacidimicrobium tartarophylax</name>
    <dbReference type="NCBI Taxonomy" id="1041768"/>
    <lineage>
        <taxon>Bacteria</taxon>
        <taxon>Pseudomonadati</taxon>
        <taxon>Verrucomicrobiota</taxon>
        <taxon>Methylacidimicrobium</taxon>
    </lineage>
</organism>
<feature type="domain" description="Pyrroloquinoline quinone-dependent pyranose dehydrogenase beta-propeller" evidence="1">
    <location>
        <begin position="326"/>
        <end position="437"/>
    </location>
</feature>